<keyword evidence="2" id="KW-1133">Transmembrane helix</keyword>
<keyword evidence="2" id="KW-0812">Transmembrane</keyword>
<dbReference type="EMBL" id="CAJMWW010000179">
    <property type="protein sequence ID" value="CAE6455043.1"/>
    <property type="molecule type" value="Genomic_DNA"/>
</dbReference>
<feature type="region of interest" description="Disordered" evidence="1">
    <location>
        <begin position="41"/>
        <end position="111"/>
    </location>
</feature>
<gene>
    <name evidence="3" type="ORF">RDB_LOCUS135299</name>
</gene>
<keyword evidence="2" id="KW-0472">Membrane</keyword>
<dbReference type="Proteomes" id="UP000663841">
    <property type="component" value="Unassembled WGS sequence"/>
</dbReference>
<feature type="region of interest" description="Disordered" evidence="1">
    <location>
        <begin position="125"/>
        <end position="145"/>
    </location>
</feature>
<protein>
    <submittedName>
        <fullName evidence="3">Uncharacterized protein</fullName>
    </submittedName>
</protein>
<proteinExistence type="predicted"/>
<feature type="compositionally biased region" description="Low complexity" evidence="1">
    <location>
        <begin position="136"/>
        <end position="145"/>
    </location>
</feature>
<feature type="transmembrane region" description="Helical" evidence="2">
    <location>
        <begin position="6"/>
        <end position="28"/>
    </location>
</feature>
<feature type="compositionally biased region" description="Polar residues" evidence="1">
    <location>
        <begin position="97"/>
        <end position="108"/>
    </location>
</feature>
<feature type="compositionally biased region" description="Basic and acidic residues" evidence="1">
    <location>
        <begin position="61"/>
        <end position="71"/>
    </location>
</feature>
<evidence type="ECO:0000256" key="2">
    <source>
        <dbReference type="SAM" id="Phobius"/>
    </source>
</evidence>
<sequence length="145" mass="15751">MVSNGGGTGIFFLIALGCIGLFLMYWLWAVHSRRQQQRMLGFTSPQSSPHPHSHPRARSRFHGDPVVRMEEGDNTDGLPKYTPQAAIGEQTVDRNCTRTGSNQANAATRSGGLMSAAPSFFRQISQLPSRPPPAYDPASSPPRGS</sequence>
<organism evidence="3 4">
    <name type="scientific">Rhizoctonia solani</name>
    <dbReference type="NCBI Taxonomy" id="456999"/>
    <lineage>
        <taxon>Eukaryota</taxon>
        <taxon>Fungi</taxon>
        <taxon>Dikarya</taxon>
        <taxon>Basidiomycota</taxon>
        <taxon>Agaricomycotina</taxon>
        <taxon>Agaricomycetes</taxon>
        <taxon>Cantharellales</taxon>
        <taxon>Ceratobasidiaceae</taxon>
        <taxon>Rhizoctonia</taxon>
    </lineage>
</organism>
<reference evidence="3" key="1">
    <citation type="submission" date="2021-01" db="EMBL/GenBank/DDBJ databases">
        <authorList>
            <person name="Kaushik A."/>
        </authorList>
    </citation>
    <scope>NUCLEOTIDE SEQUENCE</scope>
    <source>
        <strain evidence="3">AG3-T5</strain>
    </source>
</reference>
<feature type="compositionally biased region" description="Basic residues" evidence="1">
    <location>
        <begin position="51"/>
        <end position="60"/>
    </location>
</feature>
<comment type="caution">
    <text evidence="3">The sequence shown here is derived from an EMBL/GenBank/DDBJ whole genome shotgun (WGS) entry which is preliminary data.</text>
</comment>
<evidence type="ECO:0000256" key="1">
    <source>
        <dbReference type="SAM" id="MobiDB-lite"/>
    </source>
</evidence>
<accession>A0A8H3GI01</accession>
<evidence type="ECO:0000313" key="4">
    <source>
        <dbReference type="Proteomes" id="UP000663841"/>
    </source>
</evidence>
<evidence type="ECO:0000313" key="3">
    <source>
        <dbReference type="EMBL" id="CAE6455043.1"/>
    </source>
</evidence>
<dbReference type="AlphaFoldDB" id="A0A8H3GI01"/>
<name>A0A8H3GI01_9AGAM</name>